<sequence>MSKPNRATLIIGHDAAIPVEYDIEFKFSDQDDSLSRGTVFGDFEALYNAVGRKDVFLDMDNVRMRIVVHSPPDGHGAPFTNHGVVGPTEG</sequence>
<dbReference type="Proteomes" id="UP000186406">
    <property type="component" value="Unassembled WGS sequence"/>
</dbReference>
<accession>A0A1M7ZP62</accession>
<gene>
    <name evidence="1" type="ORF">SAMN02745172_03353</name>
</gene>
<name>A0A1M7ZP62_9HYPH</name>
<reference evidence="1 2" key="1">
    <citation type="submission" date="2016-12" db="EMBL/GenBank/DDBJ databases">
        <authorList>
            <person name="Song W.-J."/>
            <person name="Kurnit D.M."/>
        </authorList>
    </citation>
    <scope>NUCLEOTIDE SEQUENCE [LARGE SCALE GENOMIC DNA]</scope>
    <source>
        <strain evidence="1 2">DSM 19599</strain>
    </source>
</reference>
<keyword evidence="2" id="KW-1185">Reference proteome</keyword>
<organism evidence="1 2">
    <name type="scientific">Pseudoxanthobacter soli DSM 19599</name>
    <dbReference type="NCBI Taxonomy" id="1123029"/>
    <lineage>
        <taxon>Bacteria</taxon>
        <taxon>Pseudomonadati</taxon>
        <taxon>Pseudomonadota</taxon>
        <taxon>Alphaproteobacteria</taxon>
        <taxon>Hyphomicrobiales</taxon>
        <taxon>Segnochrobactraceae</taxon>
        <taxon>Pseudoxanthobacter</taxon>
    </lineage>
</organism>
<dbReference type="EMBL" id="FRXO01000007">
    <property type="protein sequence ID" value="SHO66694.1"/>
    <property type="molecule type" value="Genomic_DNA"/>
</dbReference>
<evidence type="ECO:0000313" key="2">
    <source>
        <dbReference type="Proteomes" id="UP000186406"/>
    </source>
</evidence>
<protein>
    <submittedName>
        <fullName evidence="1">Uncharacterized protein</fullName>
    </submittedName>
</protein>
<dbReference type="AlphaFoldDB" id="A0A1M7ZP62"/>
<dbReference type="RefSeq" id="WP_073630802.1">
    <property type="nucleotide sequence ID" value="NZ_FRXO01000007.1"/>
</dbReference>
<evidence type="ECO:0000313" key="1">
    <source>
        <dbReference type="EMBL" id="SHO66694.1"/>
    </source>
</evidence>
<proteinExistence type="predicted"/>